<organism evidence="1 2">
    <name type="scientific">Collichthys lucidus</name>
    <name type="common">Big head croaker</name>
    <name type="synonym">Sciaena lucida</name>
    <dbReference type="NCBI Taxonomy" id="240159"/>
    <lineage>
        <taxon>Eukaryota</taxon>
        <taxon>Metazoa</taxon>
        <taxon>Chordata</taxon>
        <taxon>Craniata</taxon>
        <taxon>Vertebrata</taxon>
        <taxon>Euteleostomi</taxon>
        <taxon>Actinopterygii</taxon>
        <taxon>Neopterygii</taxon>
        <taxon>Teleostei</taxon>
        <taxon>Neoteleostei</taxon>
        <taxon>Acanthomorphata</taxon>
        <taxon>Eupercaria</taxon>
        <taxon>Sciaenidae</taxon>
        <taxon>Collichthys</taxon>
    </lineage>
</organism>
<proteinExistence type="predicted"/>
<evidence type="ECO:0000313" key="2">
    <source>
        <dbReference type="Proteomes" id="UP000298787"/>
    </source>
</evidence>
<dbReference type="Proteomes" id="UP000298787">
    <property type="component" value="Chromosome 9"/>
</dbReference>
<evidence type="ECO:0000313" key="1">
    <source>
        <dbReference type="EMBL" id="TKS76327.1"/>
    </source>
</evidence>
<sequence>MIWGGGVWGCLHELDASLPKLLSTPLLLLLTHNKPTVSACRAEDSAIRGSHDSKTNVHGCMDGSGRTIGLDNRMRSRAVFGVRRCVQGEQHTTFCVRVFAQLRSVSSSVDKPTHGV</sequence>
<gene>
    <name evidence="1" type="ORF">D9C73_009511</name>
</gene>
<protein>
    <submittedName>
        <fullName evidence="1">Uncharacterized protein</fullName>
    </submittedName>
</protein>
<dbReference type="AlphaFoldDB" id="A0A4U5UN06"/>
<dbReference type="EMBL" id="CM014086">
    <property type="protein sequence ID" value="TKS76327.1"/>
    <property type="molecule type" value="Genomic_DNA"/>
</dbReference>
<reference evidence="1 2" key="1">
    <citation type="submission" date="2019-01" db="EMBL/GenBank/DDBJ databases">
        <title>Genome Assembly of Collichthys lucidus.</title>
        <authorList>
            <person name="Cai M."/>
            <person name="Xiao S."/>
        </authorList>
    </citation>
    <scope>NUCLEOTIDE SEQUENCE [LARGE SCALE GENOMIC DNA]</scope>
    <source>
        <strain evidence="1">JT15FE1705JMU</strain>
        <tissue evidence="1">Muscle</tissue>
    </source>
</reference>
<name>A0A4U5UN06_COLLU</name>
<accession>A0A4U5UN06</accession>
<keyword evidence="2" id="KW-1185">Reference proteome</keyword>